<feature type="domain" description="TonB-dependent receptor-like beta-barrel" evidence="17">
    <location>
        <begin position="272"/>
        <end position="764"/>
    </location>
</feature>
<proteinExistence type="inferred from homology"/>
<dbReference type="GO" id="GO:0015891">
    <property type="term" value="P:siderophore transport"/>
    <property type="evidence" value="ECO:0007669"/>
    <property type="project" value="InterPro"/>
</dbReference>
<dbReference type="GO" id="GO:0038023">
    <property type="term" value="F:signaling receptor activity"/>
    <property type="evidence" value="ECO:0007669"/>
    <property type="project" value="InterPro"/>
</dbReference>
<organism evidence="19 20">
    <name type="scientific">Stakelama sediminis</name>
    <dbReference type="NCBI Taxonomy" id="463200"/>
    <lineage>
        <taxon>Bacteria</taxon>
        <taxon>Pseudomonadati</taxon>
        <taxon>Pseudomonadota</taxon>
        <taxon>Alphaproteobacteria</taxon>
        <taxon>Sphingomonadales</taxon>
        <taxon>Sphingomonadaceae</taxon>
        <taxon>Stakelama</taxon>
    </lineage>
</organism>
<dbReference type="Gene3D" id="2.40.170.20">
    <property type="entry name" value="TonB-dependent receptor, beta-barrel domain"/>
    <property type="match status" value="1"/>
</dbReference>
<dbReference type="EMBL" id="JACIJI010000003">
    <property type="protein sequence ID" value="MBB5719074.1"/>
    <property type="molecule type" value="Genomic_DNA"/>
</dbReference>
<dbReference type="InterPro" id="IPR000531">
    <property type="entry name" value="Beta-barrel_TonB"/>
</dbReference>
<dbReference type="InterPro" id="IPR010105">
    <property type="entry name" value="TonB_sidphr_rcpt"/>
</dbReference>
<dbReference type="Proteomes" id="UP000554342">
    <property type="component" value="Unassembled WGS sequence"/>
</dbReference>
<keyword evidence="20" id="KW-1185">Reference proteome</keyword>
<evidence type="ECO:0000256" key="8">
    <source>
        <dbReference type="ARBA" id="ARBA00023004"/>
    </source>
</evidence>
<evidence type="ECO:0000259" key="17">
    <source>
        <dbReference type="Pfam" id="PF00593"/>
    </source>
</evidence>
<feature type="signal peptide" evidence="16">
    <location>
        <begin position="1"/>
        <end position="34"/>
    </location>
</feature>
<dbReference type="InterPro" id="IPR039426">
    <property type="entry name" value="TonB-dep_rcpt-like"/>
</dbReference>
<evidence type="ECO:0000256" key="13">
    <source>
        <dbReference type="ARBA" id="ARBA00023237"/>
    </source>
</evidence>
<dbReference type="PROSITE" id="PS52016">
    <property type="entry name" value="TONB_DEPENDENT_REC_3"/>
    <property type="match status" value="1"/>
</dbReference>
<dbReference type="NCBIfam" id="TIGR01783">
    <property type="entry name" value="TonB-siderophor"/>
    <property type="match status" value="1"/>
</dbReference>
<name>A0A840Z000_9SPHN</name>
<gene>
    <name evidence="19" type="ORF">FHR23_002012</name>
</gene>
<evidence type="ECO:0000256" key="15">
    <source>
        <dbReference type="RuleBase" id="RU003357"/>
    </source>
</evidence>
<evidence type="ECO:0000256" key="12">
    <source>
        <dbReference type="ARBA" id="ARBA00023170"/>
    </source>
</evidence>
<dbReference type="InterPro" id="IPR037066">
    <property type="entry name" value="Plug_dom_sf"/>
</dbReference>
<protein>
    <submittedName>
        <fullName evidence="19">Catecholate siderophore receptor</fullName>
    </submittedName>
</protein>
<keyword evidence="9" id="KW-0406">Ion transport</keyword>
<reference evidence="19 20" key="1">
    <citation type="submission" date="2020-08" db="EMBL/GenBank/DDBJ databases">
        <title>Genomic Encyclopedia of Type Strains, Phase IV (KMG-IV): sequencing the most valuable type-strain genomes for metagenomic binning, comparative biology and taxonomic classification.</title>
        <authorList>
            <person name="Goeker M."/>
        </authorList>
    </citation>
    <scope>NUCLEOTIDE SEQUENCE [LARGE SCALE GENOMIC DNA]</scope>
    <source>
        <strain evidence="19 20">DSM 27203</strain>
    </source>
</reference>
<accession>A0A840Z000</accession>
<dbReference type="PROSITE" id="PS51257">
    <property type="entry name" value="PROKAR_LIPOPROTEIN"/>
    <property type="match status" value="1"/>
</dbReference>
<dbReference type="InterPro" id="IPR012910">
    <property type="entry name" value="Plug_dom"/>
</dbReference>
<dbReference type="PANTHER" id="PTHR32552:SF89">
    <property type="entry name" value="CATECHOLATE SIDEROPHORE RECEPTOR FIU"/>
    <property type="match status" value="1"/>
</dbReference>
<dbReference type="PANTHER" id="PTHR32552">
    <property type="entry name" value="FERRICHROME IRON RECEPTOR-RELATED"/>
    <property type="match status" value="1"/>
</dbReference>
<evidence type="ECO:0000256" key="1">
    <source>
        <dbReference type="ARBA" id="ARBA00004571"/>
    </source>
</evidence>
<keyword evidence="4 14" id="KW-1134">Transmembrane beta strand</keyword>
<dbReference type="RefSeq" id="WP_184003468.1">
    <property type="nucleotide sequence ID" value="NZ_BAABIF010000002.1"/>
</dbReference>
<keyword evidence="5" id="KW-0410">Iron transport</keyword>
<evidence type="ECO:0000256" key="4">
    <source>
        <dbReference type="ARBA" id="ARBA00022452"/>
    </source>
</evidence>
<evidence type="ECO:0000313" key="20">
    <source>
        <dbReference type="Proteomes" id="UP000554342"/>
    </source>
</evidence>
<comment type="subcellular location">
    <subcellularLocation>
        <location evidence="1 14">Cell outer membrane</location>
        <topology evidence="1 14">Multi-pass membrane protein</topology>
    </subcellularLocation>
</comment>
<dbReference type="InterPro" id="IPR036942">
    <property type="entry name" value="Beta-barrel_TonB_sf"/>
</dbReference>
<keyword evidence="6 14" id="KW-0812">Transmembrane</keyword>
<evidence type="ECO:0000256" key="14">
    <source>
        <dbReference type="PROSITE-ProRule" id="PRU01360"/>
    </source>
</evidence>
<evidence type="ECO:0000256" key="5">
    <source>
        <dbReference type="ARBA" id="ARBA00022496"/>
    </source>
</evidence>
<dbReference type="SUPFAM" id="SSF56935">
    <property type="entry name" value="Porins"/>
    <property type="match status" value="1"/>
</dbReference>
<feature type="chain" id="PRO_5032917143" evidence="16">
    <location>
        <begin position="35"/>
        <end position="795"/>
    </location>
</feature>
<evidence type="ECO:0000313" key="19">
    <source>
        <dbReference type="EMBL" id="MBB5719074.1"/>
    </source>
</evidence>
<dbReference type="Pfam" id="PF00593">
    <property type="entry name" value="TonB_dep_Rec_b-barrel"/>
    <property type="match status" value="1"/>
</dbReference>
<evidence type="ECO:0000256" key="16">
    <source>
        <dbReference type="SAM" id="SignalP"/>
    </source>
</evidence>
<keyword evidence="8" id="KW-0408">Iron</keyword>
<dbReference type="Pfam" id="PF07715">
    <property type="entry name" value="Plug"/>
    <property type="match status" value="1"/>
</dbReference>
<evidence type="ECO:0000256" key="6">
    <source>
        <dbReference type="ARBA" id="ARBA00022692"/>
    </source>
</evidence>
<evidence type="ECO:0000256" key="11">
    <source>
        <dbReference type="ARBA" id="ARBA00023136"/>
    </source>
</evidence>
<evidence type="ECO:0000256" key="2">
    <source>
        <dbReference type="ARBA" id="ARBA00009810"/>
    </source>
</evidence>
<comment type="similarity">
    <text evidence="2 14 15">Belongs to the TonB-dependent receptor family.</text>
</comment>
<keyword evidence="13 14" id="KW-0998">Cell outer membrane</keyword>
<evidence type="ECO:0000256" key="7">
    <source>
        <dbReference type="ARBA" id="ARBA00022729"/>
    </source>
</evidence>
<evidence type="ECO:0000259" key="18">
    <source>
        <dbReference type="Pfam" id="PF07715"/>
    </source>
</evidence>
<evidence type="ECO:0000256" key="10">
    <source>
        <dbReference type="ARBA" id="ARBA00023077"/>
    </source>
</evidence>
<keyword evidence="10 15" id="KW-0798">TonB box</keyword>
<keyword evidence="3 14" id="KW-0813">Transport</keyword>
<dbReference type="GO" id="GO:0015344">
    <property type="term" value="F:siderophore uptake transmembrane transporter activity"/>
    <property type="evidence" value="ECO:0007669"/>
    <property type="project" value="TreeGrafter"/>
</dbReference>
<feature type="domain" description="TonB-dependent receptor plug" evidence="18">
    <location>
        <begin position="69"/>
        <end position="167"/>
    </location>
</feature>
<evidence type="ECO:0000256" key="9">
    <source>
        <dbReference type="ARBA" id="ARBA00023065"/>
    </source>
</evidence>
<comment type="caution">
    <text evidence="19">The sequence shown here is derived from an EMBL/GenBank/DDBJ whole genome shotgun (WGS) entry which is preliminary data.</text>
</comment>
<keyword evidence="7 16" id="KW-0732">Signal</keyword>
<dbReference type="GO" id="GO:0009279">
    <property type="term" value="C:cell outer membrane"/>
    <property type="evidence" value="ECO:0007669"/>
    <property type="project" value="UniProtKB-SubCell"/>
</dbReference>
<dbReference type="AlphaFoldDB" id="A0A840Z000"/>
<dbReference type="Gene3D" id="2.170.130.10">
    <property type="entry name" value="TonB-dependent receptor, plug domain"/>
    <property type="match status" value="1"/>
</dbReference>
<sequence length="795" mass="86478">MSSAVARTSRSTAVPAYLALSCVGFIASAPAAHAANDDAGLSAVSQDRRTDILVHGERELDGPKATASIENTPRSITVLPDTVIQESGSSTLEQALRTVPGITFGAAEGGNPIGDRPFIRGYDSQGSIYVDGVRSIGSQSREVFDVEQVQIVRGSDSALGGRGNAGGSINIISKLPRRDTFVAGAVSYGTNNYKRITVDANARLSDNIAFRITAMGHDQDVAGRDAVWQRRWGVAPSFTLGIDSPTKLTVAYYHLTTDELPDGGIPYLYTNKNIPGADVTTYPADHVTTENGRTGTVPRTAFYGLKDRDFRRTLINEATMRASHDFGTVTLRNTVRYNHTNQRYIWSQPDDSQGNVYATGQVFRRALNRFDTTESLIDQLDLYGTAHTGPLKHSFAAGAEFAWEKGDNGRYNVTNDPRCTPEGVARYNCTDLFNPTPDDPWVNYASDTSDDVVPITRQGPDTTTISEIHTSSIYGFDSITVIPQLIVNLGARYDWYWTGVRAPVNDEGFRPETDYSESFFNWQAGVVFKPTKNTSLYASYATSSTPPGSLLGEGREGNAVGASRRENLASLDDLKVETSRNYEVGAKADLFHGGLGLSLALFRTETKNSRTTGPDGFVQYIGAQRVQGIEFGINGKITPDWSVFGGYTYLDAIVTDGGFAATTVGDVTLYAPSAGTGKRSPNTPEHSATLWTTWQVTPAFSIGGGAIYMSRVYGGYADERTIEDGAVVITNRLARAVPGYARFDLTADWKIDKHLDLRVNVQNLTDKRYYNKAYASHYASIAPGRSAFATLNFRY</sequence>
<keyword evidence="11 14" id="KW-0472">Membrane</keyword>
<keyword evidence="12 19" id="KW-0675">Receptor</keyword>
<evidence type="ECO:0000256" key="3">
    <source>
        <dbReference type="ARBA" id="ARBA00022448"/>
    </source>
</evidence>
<dbReference type="CDD" id="cd01347">
    <property type="entry name" value="ligand_gated_channel"/>
    <property type="match status" value="1"/>
</dbReference>